<protein>
    <submittedName>
        <fullName evidence="1">Uncharacterized protein</fullName>
    </submittedName>
</protein>
<dbReference type="Proteomes" id="UP001500466">
    <property type="component" value="Unassembled WGS sequence"/>
</dbReference>
<name>A0ABP9HHV8_9ACTN</name>
<evidence type="ECO:0000313" key="1">
    <source>
        <dbReference type="EMBL" id="GAA4971345.1"/>
    </source>
</evidence>
<evidence type="ECO:0000313" key="2">
    <source>
        <dbReference type="Proteomes" id="UP001500466"/>
    </source>
</evidence>
<comment type="caution">
    <text evidence="1">The sequence shown here is derived from an EMBL/GenBank/DDBJ whole genome shotgun (WGS) entry which is preliminary data.</text>
</comment>
<reference evidence="2" key="1">
    <citation type="journal article" date="2019" name="Int. J. Syst. Evol. Microbiol.">
        <title>The Global Catalogue of Microorganisms (GCM) 10K type strain sequencing project: providing services to taxonomists for standard genome sequencing and annotation.</title>
        <authorList>
            <consortium name="The Broad Institute Genomics Platform"/>
            <consortium name="The Broad Institute Genome Sequencing Center for Infectious Disease"/>
            <person name="Wu L."/>
            <person name="Ma J."/>
        </authorList>
    </citation>
    <scope>NUCLEOTIDE SEQUENCE [LARGE SCALE GENOMIC DNA]</scope>
    <source>
        <strain evidence="2">JCM 17986</strain>
    </source>
</reference>
<accession>A0ABP9HHV8</accession>
<dbReference type="EMBL" id="BAABHS010000014">
    <property type="protein sequence ID" value="GAA4971345.1"/>
    <property type="molecule type" value="Genomic_DNA"/>
</dbReference>
<gene>
    <name evidence="1" type="ORF">GCM10023205_41380</name>
</gene>
<sequence length="105" mass="10948">MKKVAMPPRASWSGEEPRSEILKKRSLARTPRAASAAIRPFFGGLGAGVRTADAGAPAVMKAFLGDCGAGGDGRRFGCSSRGRPAVAGIPWGKLQLLVRRSQGAR</sequence>
<keyword evidence="2" id="KW-1185">Reference proteome</keyword>
<organism evidence="1 2">
    <name type="scientific">Yinghuangia aomiensis</name>
    <dbReference type="NCBI Taxonomy" id="676205"/>
    <lineage>
        <taxon>Bacteria</taxon>
        <taxon>Bacillati</taxon>
        <taxon>Actinomycetota</taxon>
        <taxon>Actinomycetes</taxon>
        <taxon>Kitasatosporales</taxon>
        <taxon>Streptomycetaceae</taxon>
        <taxon>Yinghuangia</taxon>
    </lineage>
</organism>
<proteinExistence type="predicted"/>